<feature type="coiled-coil region" evidence="1">
    <location>
        <begin position="282"/>
        <end position="386"/>
    </location>
</feature>
<evidence type="ECO:0000256" key="2">
    <source>
        <dbReference type="SAM" id="MobiDB-lite"/>
    </source>
</evidence>
<proteinExistence type="predicted"/>
<feature type="region of interest" description="Disordered" evidence="2">
    <location>
        <begin position="1"/>
        <end position="48"/>
    </location>
</feature>
<evidence type="ECO:0000313" key="3">
    <source>
        <dbReference type="EMBL" id="KAJ5322685.1"/>
    </source>
</evidence>
<feature type="coiled-coil region" evidence="1">
    <location>
        <begin position="142"/>
        <end position="190"/>
    </location>
</feature>
<keyword evidence="1" id="KW-0175">Coiled coil</keyword>
<sequence length="440" mass="48985">MSAPSPLTRRRKGRADSPRSSNDTASVPVAPVKAIQTTNGSNGTDGNGVSVTKELSNLNEISKQTVLNTTFDVFMKTELAVEARKFDCVKHVRPAQFPEALGALPFPQELRGLVAWTDAFVERLGWAALQAEQKTASKQTSLTRAEQKIESLNLRIQDLQTKLHDSVGVNHKLKGEISHLTSRNRALEEQHKWDVEQIESFNNTISEKQTVIWGLTKENEKQRASVGRLVERVKKLISQHKGDKSLIDAFEDWKAADKIHDAEIDKLVDSLKKDVETQVTATKDALAKADIAEARFKNLEAENARLVTLDAQLSERVLSITEQLKRLEAEFGASEGQKATLEALLAELKKKETNAQIEIQNLHQKLHDAKESVEDAKEKVLAANEHARAHWDILQAIRVDGGWSRTDKGDVCDIKLAPSVCRLPESQTQPIAEINNPFNN</sequence>
<feature type="compositionally biased region" description="Low complexity" evidence="2">
    <location>
        <begin position="37"/>
        <end position="48"/>
    </location>
</feature>
<name>A0A9W9U6I3_PENBR</name>
<organism evidence="3 4">
    <name type="scientific">Penicillium brevicompactum</name>
    <dbReference type="NCBI Taxonomy" id="5074"/>
    <lineage>
        <taxon>Eukaryota</taxon>
        <taxon>Fungi</taxon>
        <taxon>Dikarya</taxon>
        <taxon>Ascomycota</taxon>
        <taxon>Pezizomycotina</taxon>
        <taxon>Eurotiomycetes</taxon>
        <taxon>Eurotiomycetidae</taxon>
        <taxon>Eurotiales</taxon>
        <taxon>Aspergillaceae</taxon>
        <taxon>Penicillium</taxon>
    </lineage>
</organism>
<dbReference type="Proteomes" id="UP001147695">
    <property type="component" value="Unassembled WGS sequence"/>
</dbReference>
<evidence type="ECO:0000256" key="1">
    <source>
        <dbReference type="SAM" id="Coils"/>
    </source>
</evidence>
<reference evidence="3" key="1">
    <citation type="submission" date="2022-12" db="EMBL/GenBank/DDBJ databases">
        <authorList>
            <person name="Petersen C."/>
        </authorList>
    </citation>
    <scope>NUCLEOTIDE SEQUENCE</scope>
    <source>
        <strain evidence="3">IBT 35673</strain>
    </source>
</reference>
<dbReference type="Gene3D" id="1.10.287.1490">
    <property type="match status" value="1"/>
</dbReference>
<comment type="caution">
    <text evidence="3">The sequence shown here is derived from an EMBL/GenBank/DDBJ whole genome shotgun (WGS) entry which is preliminary data.</text>
</comment>
<accession>A0A9W9U6I3</accession>
<protein>
    <submittedName>
        <fullName evidence="3">Uncharacterized protein</fullName>
    </submittedName>
</protein>
<dbReference type="AlphaFoldDB" id="A0A9W9U6I3"/>
<reference evidence="3" key="2">
    <citation type="journal article" date="2023" name="IMA Fungus">
        <title>Comparative genomic study of the Penicillium genus elucidates a diverse pangenome and 15 lateral gene transfer events.</title>
        <authorList>
            <person name="Petersen C."/>
            <person name="Sorensen T."/>
            <person name="Nielsen M.R."/>
            <person name="Sondergaard T.E."/>
            <person name="Sorensen J.L."/>
            <person name="Fitzpatrick D.A."/>
            <person name="Frisvad J.C."/>
            <person name="Nielsen K.L."/>
        </authorList>
    </citation>
    <scope>NUCLEOTIDE SEQUENCE</scope>
    <source>
        <strain evidence="3">IBT 35673</strain>
    </source>
</reference>
<evidence type="ECO:0000313" key="4">
    <source>
        <dbReference type="Proteomes" id="UP001147695"/>
    </source>
</evidence>
<dbReference type="EMBL" id="JAPZBQ010000006">
    <property type="protein sequence ID" value="KAJ5322685.1"/>
    <property type="molecule type" value="Genomic_DNA"/>
</dbReference>
<gene>
    <name evidence="3" type="ORF">N7452_010974</name>
</gene>